<reference evidence="2 3" key="1">
    <citation type="submission" date="2019-12" db="EMBL/GenBank/DDBJ databases">
        <title>Microbes associate with the intestines of laboratory mice.</title>
        <authorList>
            <person name="Navarre W."/>
            <person name="Wong E."/>
        </authorList>
    </citation>
    <scope>NUCLEOTIDE SEQUENCE [LARGE SCALE GENOMIC DNA]</scope>
    <source>
        <strain evidence="2 3">NM51_B2-22</strain>
    </source>
</reference>
<dbReference type="Proteomes" id="UP000461595">
    <property type="component" value="Unassembled WGS sequence"/>
</dbReference>
<comment type="caution">
    <text evidence="2">The sequence shown here is derived from an EMBL/GenBank/DDBJ whole genome shotgun (WGS) entry which is preliminary data.</text>
</comment>
<keyword evidence="1" id="KW-1133">Transmembrane helix</keyword>
<proteinExistence type="predicted"/>
<dbReference type="EMBL" id="WSRS01000013">
    <property type="protein sequence ID" value="MVX58543.1"/>
    <property type="molecule type" value="Genomic_DNA"/>
</dbReference>
<organism evidence="2 3">
    <name type="scientific">Streptococcus danieliae</name>
    <dbReference type="NCBI Taxonomy" id="747656"/>
    <lineage>
        <taxon>Bacteria</taxon>
        <taxon>Bacillati</taxon>
        <taxon>Bacillota</taxon>
        <taxon>Bacilli</taxon>
        <taxon>Lactobacillales</taxon>
        <taxon>Streptococcaceae</taxon>
        <taxon>Streptococcus</taxon>
    </lineage>
</organism>
<accession>A0A7X3G7G8</accession>
<evidence type="ECO:0000256" key="1">
    <source>
        <dbReference type="SAM" id="Phobius"/>
    </source>
</evidence>
<evidence type="ECO:0000313" key="2">
    <source>
        <dbReference type="EMBL" id="MVX58543.1"/>
    </source>
</evidence>
<feature type="transmembrane region" description="Helical" evidence="1">
    <location>
        <begin position="20"/>
        <end position="41"/>
    </location>
</feature>
<sequence length="53" mass="6211">MLIYSTLSLSHWGLIPDFQAILYLLASLCLLFDILESYQAWRNRDKHRTKKAG</sequence>
<keyword evidence="1" id="KW-0812">Transmembrane</keyword>
<keyword evidence="1" id="KW-0472">Membrane</keyword>
<gene>
    <name evidence="2" type="ORF">E5983_02615</name>
</gene>
<evidence type="ECO:0000313" key="3">
    <source>
        <dbReference type="Proteomes" id="UP000461595"/>
    </source>
</evidence>
<dbReference type="AlphaFoldDB" id="A0A7X3G7G8"/>
<protein>
    <submittedName>
        <fullName evidence="2">Uncharacterized protein</fullName>
    </submittedName>
</protein>
<name>A0A7X3G7G8_9STRE</name>